<dbReference type="Gene3D" id="1.10.3470.10">
    <property type="entry name" value="ABC transporter involved in vitamin B12 uptake, BtuC"/>
    <property type="match status" value="1"/>
</dbReference>
<comment type="similarity">
    <text evidence="2">Belongs to the binding-protein-dependent transport system permease family. FecCD subfamily.</text>
</comment>
<feature type="transmembrane region" description="Helical" evidence="8">
    <location>
        <begin position="140"/>
        <end position="163"/>
    </location>
</feature>
<evidence type="ECO:0000256" key="6">
    <source>
        <dbReference type="ARBA" id="ARBA00022989"/>
    </source>
</evidence>
<dbReference type="SUPFAM" id="SSF81345">
    <property type="entry name" value="ABC transporter involved in vitamin B12 uptake, BtuC"/>
    <property type="match status" value="1"/>
</dbReference>
<evidence type="ECO:0000256" key="5">
    <source>
        <dbReference type="ARBA" id="ARBA00022692"/>
    </source>
</evidence>
<feature type="transmembrane region" description="Helical" evidence="8">
    <location>
        <begin position="46"/>
        <end position="66"/>
    </location>
</feature>
<dbReference type="EMBL" id="CP033459">
    <property type="protein sequence ID" value="QFQ13456.1"/>
    <property type="molecule type" value="Genomic_DNA"/>
</dbReference>
<feature type="transmembrane region" description="Helical" evidence="8">
    <location>
        <begin position="107"/>
        <end position="131"/>
    </location>
</feature>
<reference evidence="9 10" key="1">
    <citation type="submission" date="2018-11" db="EMBL/GenBank/DDBJ databases">
        <authorList>
            <person name="Na S.W."/>
            <person name="Baik M."/>
        </authorList>
    </citation>
    <scope>NUCLEOTIDE SEQUENCE [LARGE SCALE GENOMIC DNA]</scope>
    <source>
        <strain evidence="9 10">E39</strain>
    </source>
</reference>
<gene>
    <name evidence="9" type="ORF">C7Y71_010780</name>
</gene>
<dbReference type="Proteomes" id="UP000249375">
    <property type="component" value="Chromosome"/>
</dbReference>
<keyword evidence="3" id="KW-0813">Transport</keyword>
<dbReference type="Pfam" id="PF01032">
    <property type="entry name" value="FecCD"/>
    <property type="match status" value="1"/>
</dbReference>
<feature type="transmembrane region" description="Helical" evidence="8">
    <location>
        <begin position="233"/>
        <end position="258"/>
    </location>
</feature>
<keyword evidence="5 8" id="KW-0812">Transmembrane</keyword>
<feature type="transmembrane region" description="Helical" evidence="8">
    <location>
        <begin position="78"/>
        <end position="101"/>
    </location>
</feature>
<dbReference type="GO" id="GO:0005886">
    <property type="term" value="C:plasma membrane"/>
    <property type="evidence" value="ECO:0007669"/>
    <property type="project" value="UniProtKB-SubCell"/>
</dbReference>
<feature type="transmembrane region" description="Helical" evidence="8">
    <location>
        <begin position="188"/>
        <end position="213"/>
    </location>
</feature>
<evidence type="ECO:0000313" key="9">
    <source>
        <dbReference type="EMBL" id="QFQ13456.1"/>
    </source>
</evidence>
<sequence>MCLFAVLAFCTIAFGSTNIPFSEIVGALTGGECSDTSHFIIIESRIPQLVTAALGGTALGLSGLVMQTIFSNPLADPSILGVNSGASLGAAIAILLLGGSFMAGEMLLSGFMLTALFALAGAVIVIVLLVVCSTFLHNNLMLLIAGVMISYLTSSVVSLLSFYSTDYGVQSYVFWGLGDFSAVTSDRLIPYSISILAGVCSIILLVKPLNALLLGEDYAKSLGIRLRSARTTLLLSVGWLSAIVTAFCGPISFIGLAVPHAARFLFSTSNHRTLIPATLLLGCNTALLCNVVSHLPGSNIALPVNSLTSLLGVPVVLYLLIRRKNI</sequence>
<accession>A0A5P8E918</accession>
<dbReference type="AlphaFoldDB" id="A0A5P8E918"/>
<evidence type="ECO:0000256" key="2">
    <source>
        <dbReference type="ARBA" id="ARBA00007935"/>
    </source>
</evidence>
<dbReference type="CDD" id="cd06550">
    <property type="entry name" value="TM_ABC_iron-siderophores_like"/>
    <property type="match status" value="1"/>
</dbReference>
<keyword evidence="6 8" id="KW-1133">Transmembrane helix</keyword>
<dbReference type="KEGG" id="alq:C7Y71_010780"/>
<name>A0A5P8E918_9BACT</name>
<evidence type="ECO:0000256" key="1">
    <source>
        <dbReference type="ARBA" id="ARBA00004651"/>
    </source>
</evidence>
<evidence type="ECO:0000256" key="7">
    <source>
        <dbReference type="ARBA" id="ARBA00023136"/>
    </source>
</evidence>
<evidence type="ECO:0000313" key="10">
    <source>
        <dbReference type="Proteomes" id="UP000249375"/>
    </source>
</evidence>
<dbReference type="GO" id="GO:0022857">
    <property type="term" value="F:transmembrane transporter activity"/>
    <property type="evidence" value="ECO:0007669"/>
    <property type="project" value="InterPro"/>
</dbReference>
<organism evidence="9 10">
    <name type="scientific">Pseudoprevotella muciniphila</name>
    <dbReference type="NCBI Taxonomy" id="2133944"/>
    <lineage>
        <taxon>Bacteria</taxon>
        <taxon>Pseudomonadati</taxon>
        <taxon>Bacteroidota</taxon>
        <taxon>Bacteroidia</taxon>
        <taxon>Bacteroidales</taxon>
        <taxon>Prevotellaceae</taxon>
        <taxon>Pseudoprevotella</taxon>
    </lineage>
</organism>
<evidence type="ECO:0000256" key="3">
    <source>
        <dbReference type="ARBA" id="ARBA00022448"/>
    </source>
</evidence>
<dbReference type="PANTHER" id="PTHR30472">
    <property type="entry name" value="FERRIC ENTEROBACTIN TRANSPORT SYSTEM PERMEASE PROTEIN"/>
    <property type="match status" value="1"/>
</dbReference>
<evidence type="ECO:0000256" key="8">
    <source>
        <dbReference type="SAM" id="Phobius"/>
    </source>
</evidence>
<protein>
    <submittedName>
        <fullName evidence="9">Iron ABC transporter permease</fullName>
    </submittedName>
</protein>
<evidence type="ECO:0000256" key="4">
    <source>
        <dbReference type="ARBA" id="ARBA00022475"/>
    </source>
</evidence>
<keyword evidence="7 8" id="KW-0472">Membrane</keyword>
<feature type="transmembrane region" description="Helical" evidence="8">
    <location>
        <begin position="300"/>
        <end position="321"/>
    </location>
</feature>
<keyword evidence="4" id="KW-1003">Cell membrane</keyword>
<keyword evidence="10" id="KW-1185">Reference proteome</keyword>
<dbReference type="GO" id="GO:0033214">
    <property type="term" value="P:siderophore-iron import into cell"/>
    <property type="evidence" value="ECO:0007669"/>
    <property type="project" value="TreeGrafter"/>
</dbReference>
<dbReference type="PANTHER" id="PTHR30472:SF41">
    <property type="entry name" value="TRANSPORT SYSTEM PERMEASE PROTEIN"/>
    <property type="match status" value="1"/>
</dbReference>
<comment type="subcellular location">
    <subcellularLocation>
        <location evidence="1">Cell membrane</location>
        <topology evidence="1">Multi-pass membrane protein</topology>
    </subcellularLocation>
</comment>
<dbReference type="InterPro" id="IPR000522">
    <property type="entry name" value="ABC_transptr_permease_BtuC"/>
</dbReference>
<dbReference type="InterPro" id="IPR037294">
    <property type="entry name" value="ABC_BtuC-like"/>
</dbReference>
<proteinExistence type="inferred from homology"/>
<dbReference type="OrthoDB" id="9811721at2"/>